<evidence type="ECO:0000313" key="3">
    <source>
        <dbReference type="Proteomes" id="UP000272400"/>
    </source>
</evidence>
<proteinExistence type="predicted"/>
<comment type="caution">
    <text evidence="2">The sequence shown here is derived from an EMBL/GenBank/DDBJ whole genome shotgun (WGS) entry which is preliminary data.</text>
</comment>
<feature type="signal peptide" evidence="1">
    <location>
        <begin position="1"/>
        <end position="32"/>
    </location>
</feature>
<keyword evidence="3" id="KW-1185">Reference proteome</keyword>
<evidence type="ECO:0008006" key="4">
    <source>
        <dbReference type="Google" id="ProtNLM"/>
    </source>
</evidence>
<gene>
    <name evidence="2" type="ORF">EDD29_7606</name>
</gene>
<protein>
    <recommendedName>
        <fullName evidence="4">Lipocalin-like protein</fullName>
    </recommendedName>
</protein>
<feature type="chain" id="PRO_5018219110" description="Lipocalin-like protein" evidence="1">
    <location>
        <begin position="33"/>
        <end position="199"/>
    </location>
</feature>
<name>A0A3N1D8S9_9ACTN</name>
<dbReference type="AlphaFoldDB" id="A0A3N1D8S9"/>
<sequence length="199" mass="20504">MFVIGNRKARAAALAAVLGAGVLTGTAAPATAAPAACVLGKWKQTTYSSDTVGVNYRAKTSGAKGVKLTVKRKSLAYDFTGSARENAAITASGTKWKGWTQYKGKLTFTATVKGAKAGTMTAKPKSVKGGATGTSKITSPTAGDPLTWRLAENIRDGGSESVSPAKASFTCAGKKLTLNSTITYGAEKTTVKRVFTRIS</sequence>
<dbReference type="Proteomes" id="UP000272400">
    <property type="component" value="Unassembled WGS sequence"/>
</dbReference>
<accession>A0A3N1D8S9</accession>
<dbReference type="OrthoDB" id="9876292at2"/>
<evidence type="ECO:0000313" key="2">
    <source>
        <dbReference type="EMBL" id="ROO89896.1"/>
    </source>
</evidence>
<organism evidence="2 3">
    <name type="scientific">Actinocorallia herbida</name>
    <dbReference type="NCBI Taxonomy" id="58109"/>
    <lineage>
        <taxon>Bacteria</taxon>
        <taxon>Bacillati</taxon>
        <taxon>Actinomycetota</taxon>
        <taxon>Actinomycetes</taxon>
        <taxon>Streptosporangiales</taxon>
        <taxon>Thermomonosporaceae</taxon>
        <taxon>Actinocorallia</taxon>
    </lineage>
</organism>
<dbReference type="EMBL" id="RJKE01000001">
    <property type="protein sequence ID" value="ROO89896.1"/>
    <property type="molecule type" value="Genomic_DNA"/>
</dbReference>
<dbReference type="RefSeq" id="WP_123668920.1">
    <property type="nucleotide sequence ID" value="NZ_RJKE01000001.1"/>
</dbReference>
<keyword evidence="1" id="KW-0732">Signal</keyword>
<evidence type="ECO:0000256" key="1">
    <source>
        <dbReference type="SAM" id="SignalP"/>
    </source>
</evidence>
<reference evidence="2 3" key="1">
    <citation type="submission" date="2018-11" db="EMBL/GenBank/DDBJ databases">
        <title>Sequencing the genomes of 1000 actinobacteria strains.</title>
        <authorList>
            <person name="Klenk H.-P."/>
        </authorList>
    </citation>
    <scope>NUCLEOTIDE SEQUENCE [LARGE SCALE GENOMIC DNA]</scope>
    <source>
        <strain evidence="2 3">DSM 44254</strain>
    </source>
</reference>